<evidence type="ECO:0000313" key="1">
    <source>
        <dbReference type="EMBL" id="EYB90757.1"/>
    </source>
</evidence>
<keyword evidence="2" id="KW-1185">Reference proteome</keyword>
<dbReference type="AlphaFoldDB" id="A0A016SK57"/>
<name>A0A016SK57_9BILA</name>
<sequence length="57" mass="6837">MRYADINKLMVTLKHLPVVFFRVNLVYVAQLLRNLKGMTLMLKCKPRTMRVIMDQKR</sequence>
<gene>
    <name evidence="1" type="primary">Acey_s0214.g2318</name>
    <name evidence="1" type="ORF">Y032_0214g2318</name>
</gene>
<comment type="caution">
    <text evidence="1">The sequence shown here is derived from an EMBL/GenBank/DDBJ whole genome shotgun (WGS) entry which is preliminary data.</text>
</comment>
<feature type="non-terminal residue" evidence="1">
    <location>
        <position position="57"/>
    </location>
</feature>
<accession>A0A016SK57</accession>
<reference evidence="2" key="1">
    <citation type="journal article" date="2015" name="Nat. Genet.">
        <title>The genome and transcriptome of the zoonotic hookworm Ancylostoma ceylanicum identify infection-specific gene families.</title>
        <authorList>
            <person name="Schwarz E.M."/>
            <person name="Hu Y."/>
            <person name="Antoshechkin I."/>
            <person name="Miller M.M."/>
            <person name="Sternberg P.W."/>
            <person name="Aroian R.V."/>
        </authorList>
    </citation>
    <scope>NUCLEOTIDE SEQUENCE</scope>
    <source>
        <strain evidence="2">HY135</strain>
    </source>
</reference>
<dbReference type="EMBL" id="JARK01001550">
    <property type="protein sequence ID" value="EYB90757.1"/>
    <property type="molecule type" value="Genomic_DNA"/>
</dbReference>
<protein>
    <submittedName>
        <fullName evidence="1">Uncharacterized protein</fullName>
    </submittedName>
</protein>
<dbReference type="Proteomes" id="UP000024635">
    <property type="component" value="Unassembled WGS sequence"/>
</dbReference>
<organism evidence="1 2">
    <name type="scientific">Ancylostoma ceylanicum</name>
    <dbReference type="NCBI Taxonomy" id="53326"/>
    <lineage>
        <taxon>Eukaryota</taxon>
        <taxon>Metazoa</taxon>
        <taxon>Ecdysozoa</taxon>
        <taxon>Nematoda</taxon>
        <taxon>Chromadorea</taxon>
        <taxon>Rhabditida</taxon>
        <taxon>Rhabditina</taxon>
        <taxon>Rhabditomorpha</taxon>
        <taxon>Strongyloidea</taxon>
        <taxon>Ancylostomatidae</taxon>
        <taxon>Ancylostomatinae</taxon>
        <taxon>Ancylostoma</taxon>
    </lineage>
</organism>
<evidence type="ECO:0000313" key="2">
    <source>
        <dbReference type="Proteomes" id="UP000024635"/>
    </source>
</evidence>
<proteinExistence type="predicted"/>